<sequence length="606" mass="65962">MKRNPTICGTPNYIAPEVLNKLGHHYEADTWALGCIMYAMLVGHPPFETSTLKETYYRIANNKYILPPSLSPPAANLLRVLLHPSRSCRPTLSAIQQHNFFNSGYMPKALSTWCCTVPPKFPTSVMITRPTSLILESPSSVPVVPEENRIRLVTTSFSRISLINGTANQGTSTHPVGVTNGGTTGVTCLSSTNSSSGNSSSSSSGNGGSSSSGNLQKSSSSSPPPQSTAMCSVSSAGNCVGLKKMSGVPSTCSSVSSSQSQCYVSSSTTNTTNSSSSSRKVSRSQSLKRETCVTCTRSRLSPSPPSNIPSTPPSSSSNNAPGSTGTPSPIVTSPWWHYSRQEPPKKPINGQHTRQHSASSAGPSPLETYSQKMFDAIVDGLDKMPEETNDNPPSIPITPVYISKWIDYSNKYGFGFQLSDHSVGVLFNDNTRMSCSSDKTYVEFRNSNGSLSVHPAHSVPSSLQERFTLLRYFVQYMDENLMEGGDPLRRNLGSQMTPPPRGTTGDPLPQMKRWVRSQKATVMQLTNGTVQVNFFKDHTKLVILEAGEGVPGEYHIMYVDGQRRSKTFSLSSLKRYGCDHAVRERLQHAMAVLAEFIERERKENNR</sequence>
<dbReference type="CDD" id="cd13117">
    <property type="entry name" value="POLO_box_2"/>
    <property type="match status" value="1"/>
</dbReference>
<evidence type="ECO:0000256" key="12">
    <source>
        <dbReference type="SAM" id="MobiDB-lite"/>
    </source>
</evidence>
<dbReference type="GO" id="GO:0005813">
    <property type="term" value="C:centrosome"/>
    <property type="evidence" value="ECO:0007669"/>
    <property type="project" value="TreeGrafter"/>
</dbReference>
<dbReference type="InterPro" id="IPR036947">
    <property type="entry name" value="POLO_box_dom_sf"/>
</dbReference>
<dbReference type="GO" id="GO:0005524">
    <property type="term" value="F:ATP binding"/>
    <property type="evidence" value="ECO:0007669"/>
    <property type="project" value="UniProtKB-KW"/>
</dbReference>
<dbReference type="Gene3D" id="3.30.1120.30">
    <property type="entry name" value="POLO box domain"/>
    <property type="match status" value="2"/>
</dbReference>
<dbReference type="SUPFAM" id="SSF56112">
    <property type="entry name" value="Protein kinase-like (PK-like)"/>
    <property type="match status" value="1"/>
</dbReference>
<dbReference type="EC" id="2.7.11.21" evidence="2"/>
<evidence type="ECO:0000256" key="4">
    <source>
        <dbReference type="ARBA" id="ARBA00022527"/>
    </source>
</evidence>
<feature type="region of interest" description="Disordered" evidence="12">
    <location>
        <begin position="165"/>
        <end position="233"/>
    </location>
</feature>
<dbReference type="InterPro" id="IPR011009">
    <property type="entry name" value="Kinase-like_dom_sf"/>
</dbReference>
<dbReference type="GO" id="GO:0007052">
    <property type="term" value="P:mitotic spindle organization"/>
    <property type="evidence" value="ECO:0007669"/>
    <property type="project" value="TreeGrafter"/>
</dbReference>
<comment type="subcellular location">
    <subcellularLocation>
        <location evidence="1">Cytoplasm</location>
    </subcellularLocation>
</comment>
<feature type="compositionally biased region" description="Polar residues" evidence="12">
    <location>
        <begin position="165"/>
        <end position="174"/>
    </location>
</feature>
<dbReference type="InterPro" id="IPR033695">
    <property type="entry name" value="POLO_box_2"/>
</dbReference>
<feature type="compositionally biased region" description="Low complexity" evidence="12">
    <location>
        <begin position="264"/>
        <end position="285"/>
    </location>
</feature>
<dbReference type="AlphaFoldDB" id="A0A7R8W066"/>
<keyword evidence="8" id="KW-0418">Kinase</keyword>
<keyword evidence="5" id="KW-0808">Transferase</keyword>
<dbReference type="EMBL" id="OB660039">
    <property type="protein sequence ID" value="CAD7222225.1"/>
    <property type="molecule type" value="Genomic_DNA"/>
</dbReference>
<dbReference type="Gene3D" id="1.10.510.10">
    <property type="entry name" value="Transferase(Phosphotransferase) domain 1"/>
    <property type="match status" value="1"/>
</dbReference>
<dbReference type="PANTHER" id="PTHR24345:SF0">
    <property type="entry name" value="CELL CYCLE SERINE_THREONINE-PROTEIN KINASE CDC5_MSD2"/>
    <property type="match status" value="1"/>
</dbReference>
<dbReference type="FunFam" id="3.30.1120.30:FF:000001">
    <property type="entry name" value="Serine/threonine-protein kinase PLK"/>
    <property type="match status" value="1"/>
</dbReference>
<dbReference type="InterPro" id="IPR033701">
    <property type="entry name" value="POLO_box_1"/>
</dbReference>
<dbReference type="PROSITE" id="PS50011">
    <property type="entry name" value="PROTEIN_KINASE_DOM"/>
    <property type="match status" value="1"/>
</dbReference>
<feature type="domain" description="POLO box" evidence="14">
    <location>
        <begin position="401"/>
        <end position="479"/>
    </location>
</feature>
<dbReference type="GO" id="GO:0005634">
    <property type="term" value="C:nucleus"/>
    <property type="evidence" value="ECO:0007669"/>
    <property type="project" value="TreeGrafter"/>
</dbReference>
<accession>A0A7R8W066</accession>
<keyword evidence="6" id="KW-0677">Repeat</keyword>
<comment type="catalytic activity">
    <reaction evidence="11">
        <text>L-seryl-[protein] + ATP = O-phospho-L-seryl-[protein] + ADP + H(+)</text>
        <dbReference type="Rhea" id="RHEA:17989"/>
        <dbReference type="Rhea" id="RHEA-COMP:9863"/>
        <dbReference type="Rhea" id="RHEA-COMP:11604"/>
        <dbReference type="ChEBI" id="CHEBI:15378"/>
        <dbReference type="ChEBI" id="CHEBI:29999"/>
        <dbReference type="ChEBI" id="CHEBI:30616"/>
        <dbReference type="ChEBI" id="CHEBI:83421"/>
        <dbReference type="ChEBI" id="CHEBI:456216"/>
        <dbReference type="EC" id="2.7.11.21"/>
    </reaction>
</comment>
<feature type="compositionally biased region" description="Low complexity" evidence="12">
    <location>
        <begin position="211"/>
        <end position="221"/>
    </location>
</feature>
<dbReference type="InterPro" id="IPR000719">
    <property type="entry name" value="Prot_kinase_dom"/>
</dbReference>
<dbReference type="OrthoDB" id="408964at2759"/>
<dbReference type="InterPro" id="IPR000959">
    <property type="entry name" value="POLO_box_dom"/>
</dbReference>
<evidence type="ECO:0000256" key="2">
    <source>
        <dbReference type="ARBA" id="ARBA00012424"/>
    </source>
</evidence>
<keyword evidence="7" id="KW-0547">Nucleotide-binding</keyword>
<evidence type="ECO:0000256" key="11">
    <source>
        <dbReference type="ARBA" id="ARBA00048347"/>
    </source>
</evidence>
<dbReference type="Pfam" id="PF00659">
    <property type="entry name" value="POLO_box"/>
    <property type="match status" value="2"/>
</dbReference>
<dbReference type="CDD" id="cd13118">
    <property type="entry name" value="POLO_box_1"/>
    <property type="match status" value="1"/>
</dbReference>
<keyword evidence="4" id="KW-0723">Serine/threonine-protein kinase</keyword>
<feature type="domain" description="Protein kinase" evidence="13">
    <location>
        <begin position="1"/>
        <end position="101"/>
    </location>
</feature>
<dbReference type="GO" id="GO:0000922">
    <property type="term" value="C:spindle pole"/>
    <property type="evidence" value="ECO:0007669"/>
    <property type="project" value="TreeGrafter"/>
</dbReference>
<proteinExistence type="predicted"/>
<name>A0A7R8W066_9CRUS</name>
<evidence type="ECO:0000256" key="1">
    <source>
        <dbReference type="ARBA" id="ARBA00004496"/>
    </source>
</evidence>
<dbReference type="GO" id="GO:0005737">
    <property type="term" value="C:cytoplasm"/>
    <property type="evidence" value="ECO:0007669"/>
    <property type="project" value="UniProtKB-SubCell"/>
</dbReference>
<dbReference type="GO" id="GO:0004674">
    <property type="term" value="F:protein serine/threonine kinase activity"/>
    <property type="evidence" value="ECO:0007669"/>
    <property type="project" value="UniProtKB-KW"/>
</dbReference>
<evidence type="ECO:0000256" key="9">
    <source>
        <dbReference type="ARBA" id="ARBA00022840"/>
    </source>
</evidence>
<dbReference type="SUPFAM" id="SSF82615">
    <property type="entry name" value="Polo-box domain"/>
    <property type="match status" value="2"/>
</dbReference>
<dbReference type="GO" id="GO:0000776">
    <property type="term" value="C:kinetochore"/>
    <property type="evidence" value="ECO:0007669"/>
    <property type="project" value="TreeGrafter"/>
</dbReference>
<organism evidence="15">
    <name type="scientific">Cyprideis torosa</name>
    <dbReference type="NCBI Taxonomy" id="163714"/>
    <lineage>
        <taxon>Eukaryota</taxon>
        <taxon>Metazoa</taxon>
        <taxon>Ecdysozoa</taxon>
        <taxon>Arthropoda</taxon>
        <taxon>Crustacea</taxon>
        <taxon>Oligostraca</taxon>
        <taxon>Ostracoda</taxon>
        <taxon>Podocopa</taxon>
        <taxon>Podocopida</taxon>
        <taxon>Cytherocopina</taxon>
        <taxon>Cytheroidea</taxon>
        <taxon>Cytherideidae</taxon>
        <taxon>Cyprideis</taxon>
    </lineage>
</organism>
<feature type="region of interest" description="Disordered" evidence="12">
    <location>
        <begin position="264"/>
        <end position="367"/>
    </location>
</feature>
<evidence type="ECO:0000256" key="7">
    <source>
        <dbReference type="ARBA" id="ARBA00022741"/>
    </source>
</evidence>
<gene>
    <name evidence="15" type="ORF">CTOB1V02_LOCUS239</name>
</gene>
<evidence type="ECO:0000256" key="3">
    <source>
        <dbReference type="ARBA" id="ARBA00022490"/>
    </source>
</evidence>
<protein>
    <recommendedName>
        <fullName evidence="2">polo kinase</fullName>
        <ecNumber evidence="2">2.7.11.21</ecNumber>
    </recommendedName>
</protein>
<feature type="compositionally biased region" description="Low complexity" evidence="12">
    <location>
        <begin position="185"/>
        <end position="204"/>
    </location>
</feature>
<feature type="compositionally biased region" description="Pro residues" evidence="12">
    <location>
        <begin position="302"/>
        <end position="312"/>
    </location>
</feature>
<feature type="compositionally biased region" description="Polar residues" evidence="12">
    <location>
        <begin position="350"/>
        <end position="367"/>
    </location>
</feature>
<evidence type="ECO:0000259" key="14">
    <source>
        <dbReference type="PROSITE" id="PS50078"/>
    </source>
</evidence>
<dbReference type="SMART" id="SM00220">
    <property type="entry name" value="S_TKc"/>
    <property type="match status" value="1"/>
</dbReference>
<evidence type="ECO:0000256" key="5">
    <source>
        <dbReference type="ARBA" id="ARBA00022679"/>
    </source>
</evidence>
<evidence type="ECO:0000256" key="10">
    <source>
        <dbReference type="ARBA" id="ARBA00047802"/>
    </source>
</evidence>
<keyword evidence="9" id="KW-0067">ATP-binding</keyword>
<evidence type="ECO:0000259" key="13">
    <source>
        <dbReference type="PROSITE" id="PS50011"/>
    </source>
</evidence>
<keyword evidence="3" id="KW-0963">Cytoplasm</keyword>
<evidence type="ECO:0000256" key="6">
    <source>
        <dbReference type="ARBA" id="ARBA00022737"/>
    </source>
</evidence>
<comment type="catalytic activity">
    <reaction evidence="10">
        <text>L-threonyl-[protein] + ATP = O-phospho-L-threonyl-[protein] + ADP + H(+)</text>
        <dbReference type="Rhea" id="RHEA:46608"/>
        <dbReference type="Rhea" id="RHEA-COMP:11060"/>
        <dbReference type="Rhea" id="RHEA-COMP:11605"/>
        <dbReference type="ChEBI" id="CHEBI:15378"/>
        <dbReference type="ChEBI" id="CHEBI:30013"/>
        <dbReference type="ChEBI" id="CHEBI:30616"/>
        <dbReference type="ChEBI" id="CHEBI:61977"/>
        <dbReference type="ChEBI" id="CHEBI:456216"/>
        <dbReference type="EC" id="2.7.11.21"/>
    </reaction>
</comment>
<evidence type="ECO:0000256" key="8">
    <source>
        <dbReference type="ARBA" id="ARBA00022777"/>
    </source>
</evidence>
<reference evidence="15" key="1">
    <citation type="submission" date="2020-11" db="EMBL/GenBank/DDBJ databases">
        <authorList>
            <person name="Tran Van P."/>
        </authorList>
    </citation>
    <scope>NUCLEOTIDE SEQUENCE</scope>
</reference>
<feature type="domain" description="POLO box" evidence="14">
    <location>
        <begin position="510"/>
        <end position="598"/>
    </location>
</feature>
<dbReference type="PANTHER" id="PTHR24345">
    <property type="entry name" value="SERINE/THREONINE-PROTEIN KINASE PLK"/>
    <property type="match status" value="1"/>
</dbReference>
<dbReference type="PROSITE" id="PS50078">
    <property type="entry name" value="POLO_BOX"/>
    <property type="match status" value="2"/>
</dbReference>
<dbReference type="Pfam" id="PF00069">
    <property type="entry name" value="Pkinase"/>
    <property type="match status" value="1"/>
</dbReference>
<evidence type="ECO:0000313" key="15">
    <source>
        <dbReference type="EMBL" id="CAD7222225.1"/>
    </source>
</evidence>
<feature type="compositionally biased region" description="Low complexity" evidence="12">
    <location>
        <begin position="313"/>
        <end position="326"/>
    </location>
</feature>